<feature type="signal peptide" evidence="2">
    <location>
        <begin position="1"/>
        <end position="26"/>
    </location>
</feature>
<gene>
    <name evidence="4" type="ORF">FTW19_03100</name>
</gene>
<accession>A0A5B9E7F7</accession>
<feature type="region of interest" description="Disordered" evidence="1">
    <location>
        <begin position="77"/>
        <end position="98"/>
    </location>
</feature>
<evidence type="ECO:0000256" key="2">
    <source>
        <dbReference type="SAM" id="SignalP"/>
    </source>
</evidence>
<dbReference type="PROSITE" id="PS51257">
    <property type="entry name" value="PROKAR_LIPOPROTEIN"/>
    <property type="match status" value="1"/>
</dbReference>
<dbReference type="PANTHER" id="PTHR19328:SF53">
    <property type="entry name" value="MEMBRANE PROTEIN"/>
    <property type="match status" value="1"/>
</dbReference>
<dbReference type="InterPro" id="IPR011041">
    <property type="entry name" value="Quinoprot_gluc/sorb_DH_b-prop"/>
</dbReference>
<proteinExistence type="predicted"/>
<feature type="chain" id="PRO_5022767333" evidence="2">
    <location>
        <begin position="27"/>
        <end position="448"/>
    </location>
</feature>
<feature type="domain" description="Pyrroloquinoline quinone-dependent pyranose dehydrogenase beta-propeller" evidence="3">
    <location>
        <begin position="101"/>
        <end position="294"/>
    </location>
</feature>
<dbReference type="SUPFAM" id="SSF50952">
    <property type="entry name" value="Soluble quinoprotein glucose dehydrogenase"/>
    <property type="match status" value="1"/>
</dbReference>
<keyword evidence="5" id="KW-1185">Reference proteome</keyword>
<dbReference type="Proteomes" id="UP000321820">
    <property type="component" value="Chromosome"/>
</dbReference>
<reference evidence="4 5" key="1">
    <citation type="submission" date="2019-08" db="EMBL/GenBank/DDBJ databases">
        <title>Complete genome sequence of Terriglobus albidus strain ORNL.</title>
        <authorList>
            <person name="Podar M."/>
        </authorList>
    </citation>
    <scope>NUCLEOTIDE SEQUENCE [LARGE SCALE GENOMIC DNA]</scope>
    <source>
        <strain evidence="4 5">ORNL</strain>
    </source>
</reference>
<dbReference type="OrthoDB" id="9770043at2"/>
<evidence type="ECO:0000313" key="5">
    <source>
        <dbReference type="Proteomes" id="UP000321820"/>
    </source>
</evidence>
<dbReference type="Gene3D" id="2.120.10.30">
    <property type="entry name" value="TolB, C-terminal domain"/>
    <property type="match status" value="1"/>
</dbReference>
<dbReference type="RefSeq" id="WP_147646279.1">
    <property type="nucleotide sequence ID" value="NZ_CP042806.1"/>
</dbReference>
<dbReference type="KEGG" id="talb:FTW19_03100"/>
<sequence length="448" mass="47504">MRPIYLPMLLGTTLFLLSCTSNPPNSGDTPPPTTPPTTDTKTATSGCTSTLTGAAAFTDYTKQSPGVCHLITPADMPAPNTPSSVTNGPTAAPRKSDQFPVAPAGFKVQLYAKGFSNARLLTTAPNGDIFLADSGGNAVRVLHGVNSDGTAQTVTTFASGLNYPFGIAFYPADSNPQYVYVANTGSVVRFAYQNGDTTARGAAQVIVPSLPTGGHSTRTLTFTKDNRLLVSVGSSSNITNTDSDKNEVNRADVLAYTPDGTFLKQYATGLRNAVGLTTDASGNIWVSVNERDGLGDNLPPDYVTRISEDGFYGWPWYYIGANPDPRLPASHPELAGKTIVPDVLLQPHFAPLQIGFYSGTVFPSIYQGDIFVASHGSWNKSVRGGYEILRVILVNGQPSGYFEDFITGFVNSDGTVWGRPVGITTGADGALYFSDDASNSVWRVTYTG</sequence>
<feature type="domain" description="Pyrroloquinoline quinone-dependent pyranose dehydrogenase beta-propeller" evidence="3">
    <location>
        <begin position="338"/>
        <end position="445"/>
    </location>
</feature>
<dbReference type="PANTHER" id="PTHR19328">
    <property type="entry name" value="HEDGEHOG-INTERACTING PROTEIN"/>
    <property type="match status" value="1"/>
</dbReference>
<keyword evidence="2" id="KW-0732">Signal</keyword>
<dbReference type="EMBL" id="CP042806">
    <property type="protein sequence ID" value="QEE27085.1"/>
    <property type="molecule type" value="Genomic_DNA"/>
</dbReference>
<evidence type="ECO:0000313" key="4">
    <source>
        <dbReference type="EMBL" id="QEE27085.1"/>
    </source>
</evidence>
<dbReference type="AlphaFoldDB" id="A0A5B9E7F7"/>
<protein>
    <submittedName>
        <fullName evidence="4">Sorbosone dehydrogenase family protein</fullName>
    </submittedName>
</protein>
<organism evidence="4 5">
    <name type="scientific">Terriglobus albidus</name>
    <dbReference type="NCBI Taxonomy" id="1592106"/>
    <lineage>
        <taxon>Bacteria</taxon>
        <taxon>Pseudomonadati</taxon>
        <taxon>Acidobacteriota</taxon>
        <taxon>Terriglobia</taxon>
        <taxon>Terriglobales</taxon>
        <taxon>Acidobacteriaceae</taxon>
        <taxon>Terriglobus</taxon>
    </lineage>
</organism>
<dbReference type="InterPro" id="IPR054539">
    <property type="entry name" value="Beta-prop_PDH"/>
</dbReference>
<dbReference type="InterPro" id="IPR011042">
    <property type="entry name" value="6-blade_b-propeller_TolB-like"/>
</dbReference>
<name>A0A5B9E7F7_9BACT</name>
<evidence type="ECO:0000256" key="1">
    <source>
        <dbReference type="SAM" id="MobiDB-lite"/>
    </source>
</evidence>
<feature type="region of interest" description="Disordered" evidence="1">
    <location>
        <begin position="21"/>
        <end position="45"/>
    </location>
</feature>
<evidence type="ECO:0000259" key="3">
    <source>
        <dbReference type="Pfam" id="PF22807"/>
    </source>
</evidence>
<dbReference type="Pfam" id="PF22807">
    <property type="entry name" value="TrAA12"/>
    <property type="match status" value="2"/>
</dbReference>